<dbReference type="KEGG" id="mros:EHO51_01085"/>
<dbReference type="PANTHER" id="PTHR43065:SF49">
    <property type="entry name" value="HISTIDINE KINASE"/>
    <property type="match status" value="1"/>
</dbReference>
<dbReference type="InterPro" id="IPR003661">
    <property type="entry name" value="HisK_dim/P_dom"/>
</dbReference>
<evidence type="ECO:0000259" key="7">
    <source>
        <dbReference type="PROSITE" id="PS50110"/>
    </source>
</evidence>
<evidence type="ECO:0000256" key="2">
    <source>
        <dbReference type="ARBA" id="ARBA00012438"/>
    </source>
</evidence>
<feature type="coiled-coil region" evidence="5">
    <location>
        <begin position="172"/>
        <end position="209"/>
    </location>
</feature>
<evidence type="ECO:0000259" key="6">
    <source>
        <dbReference type="PROSITE" id="PS50109"/>
    </source>
</evidence>
<organism evidence="8 9">
    <name type="scientific">Methylocystis rosea</name>
    <dbReference type="NCBI Taxonomy" id="173366"/>
    <lineage>
        <taxon>Bacteria</taxon>
        <taxon>Pseudomonadati</taxon>
        <taxon>Pseudomonadota</taxon>
        <taxon>Alphaproteobacteria</taxon>
        <taxon>Hyphomicrobiales</taxon>
        <taxon>Methylocystaceae</taxon>
        <taxon>Methylocystis</taxon>
    </lineage>
</organism>
<dbReference type="CDD" id="cd16919">
    <property type="entry name" value="HATPase_CckA-like"/>
    <property type="match status" value="1"/>
</dbReference>
<dbReference type="Proteomes" id="UP000273982">
    <property type="component" value="Chromosome"/>
</dbReference>
<name>A0A3G8M8W4_9HYPH</name>
<gene>
    <name evidence="8" type="ORF">EHO51_01085</name>
</gene>
<reference evidence="8 9" key="1">
    <citation type="submission" date="2018-11" db="EMBL/GenBank/DDBJ databases">
        <title>Genome squencing of methanotrophic bacteria isolated from alkaline groundwater in Korea.</title>
        <authorList>
            <person name="Nguyen L.N."/>
        </authorList>
    </citation>
    <scope>NUCLEOTIDE SEQUENCE [LARGE SCALE GENOMIC DNA]</scope>
    <source>
        <strain evidence="8 9">GW6</strain>
    </source>
</reference>
<dbReference type="PROSITE" id="PS50110">
    <property type="entry name" value="RESPONSE_REGULATORY"/>
    <property type="match status" value="1"/>
</dbReference>
<dbReference type="SUPFAM" id="SSF47384">
    <property type="entry name" value="Homodimeric domain of signal transducing histidine kinase"/>
    <property type="match status" value="1"/>
</dbReference>
<protein>
    <recommendedName>
        <fullName evidence="2">histidine kinase</fullName>
        <ecNumber evidence="2">2.7.13.3</ecNumber>
    </recommendedName>
</protein>
<dbReference type="SUPFAM" id="SSF55874">
    <property type="entry name" value="ATPase domain of HSP90 chaperone/DNA topoisomerase II/histidine kinase"/>
    <property type="match status" value="1"/>
</dbReference>
<dbReference type="Gene3D" id="1.10.287.130">
    <property type="match status" value="1"/>
</dbReference>
<dbReference type="Pfam" id="PF00512">
    <property type="entry name" value="HisKA"/>
    <property type="match status" value="1"/>
</dbReference>
<dbReference type="InterPro" id="IPR036097">
    <property type="entry name" value="HisK_dim/P_sf"/>
</dbReference>
<evidence type="ECO:0000313" key="8">
    <source>
        <dbReference type="EMBL" id="AZG78443.1"/>
    </source>
</evidence>
<dbReference type="Pfam" id="PF05227">
    <property type="entry name" value="CHASE3"/>
    <property type="match status" value="1"/>
</dbReference>
<dbReference type="Gene3D" id="3.30.565.10">
    <property type="entry name" value="Histidine kinase-like ATPase, C-terminal domain"/>
    <property type="match status" value="1"/>
</dbReference>
<feature type="domain" description="Response regulatory" evidence="7">
    <location>
        <begin position="468"/>
        <end position="583"/>
    </location>
</feature>
<dbReference type="EMBL" id="CP034086">
    <property type="protein sequence ID" value="AZG78443.1"/>
    <property type="molecule type" value="Genomic_DNA"/>
</dbReference>
<accession>A0A3G8M8W4</accession>
<dbReference type="SMART" id="SM00388">
    <property type="entry name" value="HisKA"/>
    <property type="match status" value="1"/>
</dbReference>
<keyword evidence="3 4" id="KW-0597">Phosphoprotein</keyword>
<dbReference type="PRINTS" id="PR00344">
    <property type="entry name" value="BCTRLSENSOR"/>
</dbReference>
<dbReference type="InterPro" id="IPR003594">
    <property type="entry name" value="HATPase_dom"/>
</dbReference>
<comment type="catalytic activity">
    <reaction evidence="1">
        <text>ATP + protein L-histidine = ADP + protein N-phospho-L-histidine.</text>
        <dbReference type="EC" id="2.7.13.3"/>
    </reaction>
</comment>
<dbReference type="Pfam" id="PF02518">
    <property type="entry name" value="HATPase_c"/>
    <property type="match status" value="1"/>
</dbReference>
<dbReference type="CDD" id="cd19410">
    <property type="entry name" value="HK9-like_sensor"/>
    <property type="match status" value="1"/>
</dbReference>
<dbReference type="InterPro" id="IPR004358">
    <property type="entry name" value="Sig_transdc_His_kin-like_C"/>
</dbReference>
<dbReference type="AlphaFoldDB" id="A0A3G8M8W4"/>
<feature type="modified residue" description="4-aspartylphosphate" evidence="4">
    <location>
        <position position="518"/>
    </location>
</feature>
<dbReference type="InterPro" id="IPR007891">
    <property type="entry name" value="CHASE3"/>
</dbReference>
<dbReference type="PANTHER" id="PTHR43065">
    <property type="entry name" value="SENSOR HISTIDINE KINASE"/>
    <property type="match status" value="1"/>
</dbReference>
<dbReference type="GO" id="GO:0000155">
    <property type="term" value="F:phosphorelay sensor kinase activity"/>
    <property type="evidence" value="ECO:0007669"/>
    <property type="project" value="InterPro"/>
</dbReference>
<sequence length="589" mass="64607">MAAQTWVEHTLYVRTALLQTLSTLQDAETGQRGFLLTGDETFLEPFRNAERTIGERWATLERNVSDNEMQKQRLDRLRSVAAERLGSLRKRIQERQVAPDAPLTDGLKIGKRLMNEARSVIAEMLAEEERLLTTRNAEMRWTVTLTQIGVAGALLSAALLGWATLKDRQRQVAELQTANVALRIALKQAAEESEQRERVESQLRQAQKMQAVGQLTGGLAHDFNNMLAVIVGCLNLLKRKMARGEIDKDSLIDKAMECVDRAAALTHRLLAFSRQQPLAPQTVDANKLVGGMAEMIRRTLGESINVETVLASGVWRIHVDPNQLESAILNLAVNARDAMNDEGKVTIETSNAYIDDNYAREHAEVKEGQYVLVAVSDSGTGMPPEIIAKAFEPFFTTKGPGKGTGLGLSQVFGFVKQSGGHIKIYSEIGQGTTVKIYLPRFVGEGEVAGPRREPSAAGMAFRGSPQTLILVVEDEDRMRSVAVAMVQDLGYSVLAAASAVEALALINANPDIDLLFTDIVMPDMNGRALAEEALRRRPDLKIVFTTGFSRNAVIHNGVLDRGVNFLPKPFSIEQLAQKVSAVLGVMETT</sequence>
<dbReference type="Pfam" id="PF00072">
    <property type="entry name" value="Response_reg"/>
    <property type="match status" value="1"/>
</dbReference>
<dbReference type="InterPro" id="IPR011006">
    <property type="entry name" value="CheY-like_superfamily"/>
</dbReference>
<evidence type="ECO:0000256" key="3">
    <source>
        <dbReference type="ARBA" id="ARBA00022553"/>
    </source>
</evidence>
<evidence type="ECO:0000256" key="4">
    <source>
        <dbReference type="PROSITE-ProRule" id="PRU00169"/>
    </source>
</evidence>
<feature type="domain" description="Histidine kinase" evidence="6">
    <location>
        <begin position="218"/>
        <end position="442"/>
    </location>
</feature>
<dbReference type="Gene3D" id="3.40.50.2300">
    <property type="match status" value="1"/>
</dbReference>
<evidence type="ECO:0000313" key="9">
    <source>
        <dbReference type="Proteomes" id="UP000273982"/>
    </source>
</evidence>
<dbReference type="SMART" id="SM00387">
    <property type="entry name" value="HATPase_c"/>
    <property type="match status" value="1"/>
</dbReference>
<proteinExistence type="predicted"/>
<evidence type="ECO:0000256" key="5">
    <source>
        <dbReference type="SAM" id="Coils"/>
    </source>
</evidence>
<dbReference type="SMART" id="SM00448">
    <property type="entry name" value="REC"/>
    <property type="match status" value="1"/>
</dbReference>
<evidence type="ECO:0000256" key="1">
    <source>
        <dbReference type="ARBA" id="ARBA00000085"/>
    </source>
</evidence>
<keyword evidence="5" id="KW-0175">Coiled coil</keyword>
<dbReference type="InterPro" id="IPR001789">
    <property type="entry name" value="Sig_transdc_resp-reg_receiver"/>
</dbReference>
<dbReference type="InterPro" id="IPR005467">
    <property type="entry name" value="His_kinase_dom"/>
</dbReference>
<dbReference type="PROSITE" id="PS50109">
    <property type="entry name" value="HIS_KIN"/>
    <property type="match status" value="1"/>
</dbReference>
<dbReference type="InterPro" id="IPR036890">
    <property type="entry name" value="HATPase_C_sf"/>
</dbReference>
<dbReference type="EC" id="2.7.13.3" evidence="2"/>
<dbReference type="SUPFAM" id="SSF52172">
    <property type="entry name" value="CheY-like"/>
    <property type="match status" value="1"/>
</dbReference>